<keyword evidence="7" id="KW-1208">Phospholipid metabolism</keyword>
<evidence type="ECO:0000256" key="3">
    <source>
        <dbReference type="ARBA" id="ARBA00022679"/>
    </source>
</evidence>
<dbReference type="InterPro" id="IPR001736">
    <property type="entry name" value="PLipase_D/transphosphatidylase"/>
</dbReference>
<accession>A0AAW3Z0U6</accession>
<dbReference type="FunFam" id="3.30.870.10:FF:000006">
    <property type="entry name" value="CDP-diacylglycerol--serine O-phosphatidyltransferase"/>
    <property type="match status" value="1"/>
</dbReference>
<gene>
    <name evidence="9" type="primary">pssA</name>
    <name evidence="9" type="ORF">ID854_17050</name>
</gene>
<evidence type="ECO:0000256" key="5">
    <source>
        <dbReference type="ARBA" id="ARBA00023098"/>
    </source>
</evidence>
<dbReference type="PANTHER" id="PTHR12586:SF1">
    <property type="entry name" value="CDP-DIACYLGLYCEROL--GLYCEROL-3-PHOSPHATE 3-PHOSPHATIDYLTRANSFERASE, MITOCHONDRIAL"/>
    <property type="match status" value="1"/>
</dbReference>
<evidence type="ECO:0000256" key="7">
    <source>
        <dbReference type="ARBA" id="ARBA00023264"/>
    </source>
</evidence>
<evidence type="ECO:0000256" key="2">
    <source>
        <dbReference type="ARBA" id="ARBA00022516"/>
    </source>
</evidence>
<keyword evidence="4" id="KW-0677">Repeat</keyword>
<dbReference type="CDD" id="cd09136">
    <property type="entry name" value="PLDc_PSS_G_neg_2"/>
    <property type="match status" value="1"/>
</dbReference>
<keyword evidence="6" id="KW-0594">Phospholipid biosynthesis</keyword>
<comment type="similarity">
    <text evidence="1">Belongs to the CDP-alcohol phosphatidyltransferase class-II family.</text>
</comment>
<dbReference type="RefSeq" id="WP_323869510.1">
    <property type="nucleotide sequence ID" value="NZ_JACXBF010000448.1"/>
</dbReference>
<evidence type="ECO:0000256" key="4">
    <source>
        <dbReference type="ARBA" id="ARBA00022737"/>
    </source>
</evidence>
<dbReference type="CDD" id="cd09134">
    <property type="entry name" value="PLDc_PSS_G_neg_1"/>
    <property type="match status" value="1"/>
</dbReference>
<dbReference type="EMBL" id="JACXBF010000448">
    <property type="protein sequence ID" value="MBD2802098.1"/>
    <property type="molecule type" value="Genomic_DNA"/>
</dbReference>
<dbReference type="Pfam" id="PF13091">
    <property type="entry name" value="PLDc_2"/>
    <property type="match status" value="2"/>
</dbReference>
<dbReference type="EC" id="2.7.8.8" evidence="9"/>
<evidence type="ECO:0000256" key="1">
    <source>
        <dbReference type="ARBA" id="ARBA00010682"/>
    </source>
</evidence>
<evidence type="ECO:0000256" key="6">
    <source>
        <dbReference type="ARBA" id="ARBA00023209"/>
    </source>
</evidence>
<dbReference type="PANTHER" id="PTHR12586">
    <property type="entry name" value="CDP-DIACYLGLYCEROL--SERINE O-PHOSPHATIDYLTRANSFERASE"/>
    <property type="match status" value="1"/>
</dbReference>
<protein>
    <submittedName>
        <fullName evidence="9">CDP-diacylglycerol--serine O-phosphatidyltransferase</fullName>
        <ecNumber evidence="9">2.7.8.8</ecNumber>
    </submittedName>
</protein>
<dbReference type="Proteomes" id="UP001193920">
    <property type="component" value="Unassembled WGS sequence"/>
</dbReference>
<dbReference type="InterPro" id="IPR025202">
    <property type="entry name" value="PLD-like_dom"/>
</dbReference>
<dbReference type="GO" id="GO:0005829">
    <property type="term" value="C:cytosol"/>
    <property type="evidence" value="ECO:0007669"/>
    <property type="project" value="TreeGrafter"/>
</dbReference>
<dbReference type="GO" id="GO:0003882">
    <property type="term" value="F:CDP-diacylglycerol-serine O-phosphatidyltransferase activity"/>
    <property type="evidence" value="ECO:0007669"/>
    <property type="project" value="UniProtKB-EC"/>
</dbReference>
<sequence>MLSKFKQAKYQQHLAQLPKLPQSVAGIKTLYQAKVFRITLLEQIANAQKHIYIAALYLENDDAGRDVLTALYAAKQKRPELDIKILVDWHRAQRGRIGAAATATNADWYCSMAERYPDVNISVLGVPVNTREALGVLHLKGFIIDDTVIYSGASINDVYLHRHAKYRYDRYHLLQNEKLAAVMKQYIDNSILTADAVKNLACHNRPRNLEIKNLTRQFRASLRSSEYYVENQASNEELAVTPLVGLGKKNQLNSTIYHLMSCTESKLIICTPYFNLPAVLVRAISRLLRQGKQVEIIIGDKTANDFYLPPEEPFKIIGALPYLYEINLRRFMGRLQKFIDSQQLTVRLWKDQDNTYHLKGVWIDNKWQLITGNNLNPRAWALDLENAILIHDPHQEMQEQRSMELDCIRNHTKVINNYQELESIQLYPVKVRKLIRRLRRIRVDRLINRIL</sequence>
<dbReference type="SMART" id="SM00155">
    <property type="entry name" value="PLDc"/>
    <property type="match status" value="2"/>
</dbReference>
<reference evidence="9" key="2">
    <citation type="journal article" date="2024" name="Toxins">
        <title>Genome Sequence Analysis of Native Xenorhabdus Strains Isolated from Entomopathogenic Nematodes in Argentina.</title>
        <authorList>
            <person name="Palma L."/>
            <person name="Frizzo L."/>
            <person name="Kaiser S."/>
            <person name="Berry C."/>
            <person name="Caballero P."/>
            <person name="Bode H.B."/>
            <person name="Del Valle E.E."/>
        </authorList>
    </citation>
    <scope>NUCLEOTIDE SEQUENCE</scope>
    <source>
        <strain evidence="9">M</strain>
    </source>
</reference>
<name>A0AAW3Z0U6_9GAMM</name>
<dbReference type="NCBIfam" id="NF006946">
    <property type="entry name" value="PRK09428.1"/>
    <property type="match status" value="1"/>
</dbReference>
<feature type="domain" description="PLD phosphodiesterase" evidence="8">
    <location>
        <begin position="352"/>
        <end position="379"/>
    </location>
</feature>
<keyword evidence="5" id="KW-0443">Lipid metabolism</keyword>
<reference evidence="9" key="1">
    <citation type="submission" date="2020-09" db="EMBL/GenBank/DDBJ databases">
        <authorList>
            <person name="Palma L."/>
            <person name="Caballero P."/>
            <person name="Berry C."/>
            <person name="Del Valle E."/>
        </authorList>
    </citation>
    <scope>NUCLEOTIDE SEQUENCE</scope>
    <source>
        <strain evidence="9">M</strain>
    </source>
</reference>
<comment type="caution">
    <text evidence="9">The sequence shown here is derived from an EMBL/GenBank/DDBJ whole genome shotgun (WGS) entry which is preliminary data.</text>
</comment>
<dbReference type="SUPFAM" id="SSF56024">
    <property type="entry name" value="Phospholipase D/nuclease"/>
    <property type="match status" value="2"/>
</dbReference>
<dbReference type="InterPro" id="IPR016270">
    <property type="entry name" value="PGS1"/>
</dbReference>
<dbReference type="Gene3D" id="3.30.870.10">
    <property type="entry name" value="Endonuclease Chain A"/>
    <property type="match status" value="2"/>
</dbReference>
<evidence type="ECO:0000313" key="9">
    <source>
        <dbReference type="EMBL" id="MBD2802098.1"/>
    </source>
</evidence>
<evidence type="ECO:0000259" key="8">
    <source>
        <dbReference type="PROSITE" id="PS50035"/>
    </source>
</evidence>
<keyword evidence="3 9" id="KW-0808">Transferase</keyword>
<dbReference type="PROSITE" id="PS50035">
    <property type="entry name" value="PLD"/>
    <property type="match status" value="1"/>
</dbReference>
<dbReference type="GO" id="GO:0008444">
    <property type="term" value="F:CDP-diacylglycerol-glycerol-3-phosphate 3-phosphatidyltransferase activity"/>
    <property type="evidence" value="ECO:0007669"/>
    <property type="project" value="InterPro"/>
</dbReference>
<dbReference type="AlphaFoldDB" id="A0AAW3Z0U6"/>
<dbReference type="PIRSF" id="PIRSF000850">
    <property type="entry name" value="Phospholipase_D_PSS"/>
    <property type="match status" value="1"/>
</dbReference>
<dbReference type="GO" id="GO:0032049">
    <property type="term" value="P:cardiolipin biosynthetic process"/>
    <property type="evidence" value="ECO:0007669"/>
    <property type="project" value="InterPro"/>
</dbReference>
<keyword evidence="2" id="KW-0444">Lipid biosynthesis</keyword>
<organism evidence="9">
    <name type="scientific">Xenorhabdus szentirmaii</name>
    <dbReference type="NCBI Taxonomy" id="290112"/>
    <lineage>
        <taxon>Bacteria</taxon>
        <taxon>Pseudomonadati</taxon>
        <taxon>Pseudomonadota</taxon>
        <taxon>Gammaproteobacteria</taxon>
        <taxon>Enterobacterales</taxon>
        <taxon>Morganellaceae</taxon>
        <taxon>Xenorhabdus</taxon>
    </lineage>
</organism>
<proteinExistence type="inferred from homology"/>